<dbReference type="InterPro" id="IPR029063">
    <property type="entry name" value="SAM-dependent_MTases_sf"/>
</dbReference>
<evidence type="ECO:0000313" key="4">
    <source>
        <dbReference type="EMBL" id="NDY82983.1"/>
    </source>
</evidence>
<gene>
    <name evidence="4" type="ORF">G3I67_07055</name>
</gene>
<dbReference type="Gene3D" id="3.40.50.150">
    <property type="entry name" value="Vaccinia Virus protein VP39"/>
    <property type="match status" value="1"/>
</dbReference>
<accession>A0A6B2QY94</accession>
<keyword evidence="4" id="KW-0808">Transferase</keyword>
<reference evidence="4" key="1">
    <citation type="submission" date="2020-02" db="EMBL/GenBank/DDBJ databases">
        <authorList>
            <person name="Chen W.-M."/>
        </authorList>
    </citation>
    <scope>NUCLEOTIDE SEQUENCE</scope>
    <source>
        <strain evidence="4">NBD-18</strain>
    </source>
</reference>
<keyword evidence="2" id="KW-0949">S-adenosyl-L-methionine</keyword>
<proteinExistence type="predicted"/>
<dbReference type="InterPro" id="IPR007848">
    <property type="entry name" value="Small_mtfrase_dom"/>
</dbReference>
<dbReference type="InterPro" id="IPR002052">
    <property type="entry name" value="DNA_methylase_N6_adenine_CS"/>
</dbReference>
<name>A0A6B2QY94_9BURK</name>
<dbReference type="GO" id="GO:0003676">
    <property type="term" value="F:nucleic acid binding"/>
    <property type="evidence" value="ECO:0007669"/>
    <property type="project" value="InterPro"/>
</dbReference>
<dbReference type="PANTHER" id="PTHR18895">
    <property type="entry name" value="HEMK METHYLTRANSFERASE"/>
    <property type="match status" value="1"/>
</dbReference>
<dbReference type="SUPFAM" id="SSF53335">
    <property type="entry name" value="S-adenosyl-L-methionine-dependent methyltransferases"/>
    <property type="match status" value="1"/>
</dbReference>
<dbReference type="AlphaFoldDB" id="A0A6B2QY94"/>
<feature type="domain" description="Methyltransferase small" evidence="3">
    <location>
        <begin position="195"/>
        <end position="309"/>
    </location>
</feature>
<protein>
    <submittedName>
        <fullName evidence="4">Class I SAM-dependent methyltransferase</fullName>
    </submittedName>
</protein>
<evidence type="ECO:0000259" key="3">
    <source>
        <dbReference type="Pfam" id="PF05175"/>
    </source>
</evidence>
<keyword evidence="1 4" id="KW-0489">Methyltransferase</keyword>
<sequence length="373" mass="41335">MPDGDIKHPECALPLPWRSENGWAAPRRFQQADDTMSADVAYRLASEGVGLLWTGDFQNARQLLQALGRRTARRPVKYSDLPYPERFHKIRLARSQRARTMGMLLLAVDSGHQLKHRRAPDIRLACEAAYGEDTHGYVVPLTELLGVISAYEWRKKGVDVPALGAAIHPHYGVFAPTRSEYLDLVVRTPLPGIEMAFDIGTGTGVLAALLVKKGMKKVIATDINPSAIACAAENIARLGMHKQVQVKEMDLFPFGQADLVICNPPWLPGRPSSTLEQAIYDPDQAMLNHFLSGAAAHLKPGGQAWLIMSDLAEHLGLRSRAYLLEKIEHAGLEVLERIDTRPVHPKSLDPEDPLADARRLEITSLWRLGRSPK</sequence>
<evidence type="ECO:0000256" key="2">
    <source>
        <dbReference type="ARBA" id="ARBA00022691"/>
    </source>
</evidence>
<dbReference type="GO" id="GO:0032259">
    <property type="term" value="P:methylation"/>
    <property type="evidence" value="ECO:0007669"/>
    <property type="project" value="UniProtKB-KW"/>
</dbReference>
<organism evidence="4">
    <name type="scientific">Sheuella amnicola</name>
    <dbReference type="NCBI Taxonomy" id="2707330"/>
    <lineage>
        <taxon>Bacteria</taxon>
        <taxon>Pseudomonadati</taxon>
        <taxon>Pseudomonadota</taxon>
        <taxon>Betaproteobacteria</taxon>
        <taxon>Burkholderiales</taxon>
        <taxon>Alcaligenaceae</taxon>
        <taxon>Sheuella</taxon>
    </lineage>
</organism>
<dbReference type="InterPro" id="IPR050320">
    <property type="entry name" value="N5-glutamine_MTase"/>
</dbReference>
<evidence type="ECO:0000256" key="1">
    <source>
        <dbReference type="ARBA" id="ARBA00022603"/>
    </source>
</evidence>
<dbReference type="CDD" id="cd02440">
    <property type="entry name" value="AdoMet_MTases"/>
    <property type="match status" value="1"/>
</dbReference>
<dbReference type="GO" id="GO:0036009">
    <property type="term" value="F:protein-glutamine N-methyltransferase activity"/>
    <property type="evidence" value="ECO:0007669"/>
    <property type="project" value="TreeGrafter"/>
</dbReference>
<dbReference type="Pfam" id="PF05175">
    <property type="entry name" value="MTS"/>
    <property type="match status" value="1"/>
</dbReference>
<dbReference type="EMBL" id="JAAGRN010000004">
    <property type="protein sequence ID" value="NDY82983.1"/>
    <property type="molecule type" value="Genomic_DNA"/>
</dbReference>
<dbReference type="RefSeq" id="WP_163653350.1">
    <property type="nucleotide sequence ID" value="NZ_JAAGRN010000004.1"/>
</dbReference>
<dbReference type="PANTHER" id="PTHR18895:SF74">
    <property type="entry name" value="MTRF1L RELEASE FACTOR GLUTAMINE METHYLTRANSFERASE"/>
    <property type="match status" value="1"/>
</dbReference>
<comment type="caution">
    <text evidence="4">The sequence shown here is derived from an EMBL/GenBank/DDBJ whole genome shotgun (WGS) entry which is preliminary data.</text>
</comment>
<dbReference type="PROSITE" id="PS00092">
    <property type="entry name" value="N6_MTASE"/>
    <property type="match status" value="1"/>
</dbReference>